<dbReference type="PANTHER" id="PTHR24099">
    <property type="entry name" value="E3 UBIQUITIN-PROTEIN LIGASE TRIM36-RELATED"/>
    <property type="match status" value="1"/>
</dbReference>
<dbReference type="Gene3D" id="3.30.160.60">
    <property type="entry name" value="Classic Zinc Finger"/>
    <property type="match status" value="1"/>
</dbReference>
<dbReference type="InterPro" id="IPR003961">
    <property type="entry name" value="FN3_dom"/>
</dbReference>
<evidence type="ECO:0000256" key="3">
    <source>
        <dbReference type="ARBA" id="ARBA00022833"/>
    </source>
</evidence>
<dbReference type="SMART" id="SM00184">
    <property type="entry name" value="RING"/>
    <property type="match status" value="1"/>
</dbReference>
<gene>
    <name evidence="9" type="ORF">DPMN_087051</name>
</gene>
<dbReference type="InterPro" id="IPR001841">
    <property type="entry name" value="Znf_RING"/>
</dbReference>
<dbReference type="InterPro" id="IPR036116">
    <property type="entry name" value="FN3_sf"/>
</dbReference>
<dbReference type="PROSITE" id="PS50853">
    <property type="entry name" value="FN3"/>
    <property type="match status" value="1"/>
</dbReference>
<dbReference type="InterPro" id="IPR013783">
    <property type="entry name" value="Ig-like_fold"/>
</dbReference>
<dbReference type="SMART" id="SM00060">
    <property type="entry name" value="FN3"/>
    <property type="match status" value="1"/>
</dbReference>
<dbReference type="SUPFAM" id="SSF57850">
    <property type="entry name" value="RING/U-box"/>
    <property type="match status" value="1"/>
</dbReference>
<organism evidence="9 10">
    <name type="scientific">Dreissena polymorpha</name>
    <name type="common">Zebra mussel</name>
    <name type="synonym">Mytilus polymorpha</name>
    <dbReference type="NCBI Taxonomy" id="45954"/>
    <lineage>
        <taxon>Eukaryota</taxon>
        <taxon>Metazoa</taxon>
        <taxon>Spiralia</taxon>
        <taxon>Lophotrochozoa</taxon>
        <taxon>Mollusca</taxon>
        <taxon>Bivalvia</taxon>
        <taxon>Autobranchia</taxon>
        <taxon>Heteroconchia</taxon>
        <taxon>Euheterodonta</taxon>
        <taxon>Imparidentia</taxon>
        <taxon>Neoheterodontei</taxon>
        <taxon>Myida</taxon>
        <taxon>Dreissenoidea</taxon>
        <taxon>Dreissenidae</taxon>
        <taxon>Dreissena</taxon>
    </lineage>
</organism>
<feature type="non-terminal residue" evidence="9">
    <location>
        <position position="538"/>
    </location>
</feature>
<accession>A0A9D4KSI7</accession>
<keyword evidence="4" id="KW-0175">Coiled coil</keyword>
<evidence type="ECO:0000259" key="6">
    <source>
        <dbReference type="PROSITE" id="PS50119"/>
    </source>
</evidence>
<evidence type="ECO:0000313" key="10">
    <source>
        <dbReference type="Proteomes" id="UP000828390"/>
    </source>
</evidence>
<feature type="domain" description="COS" evidence="8">
    <location>
        <begin position="358"/>
        <end position="417"/>
    </location>
</feature>
<dbReference type="AlphaFoldDB" id="A0A9D4KSI7"/>
<proteinExistence type="predicted"/>
<reference evidence="9" key="1">
    <citation type="journal article" date="2019" name="bioRxiv">
        <title>The Genome of the Zebra Mussel, Dreissena polymorpha: A Resource for Invasive Species Research.</title>
        <authorList>
            <person name="McCartney M.A."/>
            <person name="Auch B."/>
            <person name="Kono T."/>
            <person name="Mallez S."/>
            <person name="Zhang Y."/>
            <person name="Obille A."/>
            <person name="Becker A."/>
            <person name="Abrahante J.E."/>
            <person name="Garbe J."/>
            <person name="Badalamenti J.P."/>
            <person name="Herman A."/>
            <person name="Mangelson H."/>
            <person name="Liachko I."/>
            <person name="Sullivan S."/>
            <person name="Sone E.D."/>
            <person name="Koren S."/>
            <person name="Silverstein K.A.T."/>
            <person name="Beckman K.B."/>
            <person name="Gohl D.M."/>
        </authorList>
    </citation>
    <scope>NUCLEOTIDE SEQUENCE</scope>
    <source>
        <strain evidence="9">Duluth1</strain>
        <tissue evidence="9">Whole animal</tissue>
    </source>
</reference>
<feature type="domain" description="B box-type" evidence="6">
    <location>
        <begin position="208"/>
        <end position="250"/>
    </location>
</feature>
<dbReference type="InterPro" id="IPR003649">
    <property type="entry name" value="Bbox_C"/>
</dbReference>
<dbReference type="FunFam" id="2.60.40.10:FF:000178">
    <property type="entry name" value="E3 ubiquitin-protein ligase TRIM9 isoform X1"/>
    <property type="match status" value="1"/>
</dbReference>
<dbReference type="PROSITE" id="PS50119">
    <property type="entry name" value="ZF_BBOX"/>
    <property type="match status" value="2"/>
</dbReference>
<evidence type="ECO:0000259" key="8">
    <source>
        <dbReference type="PROSITE" id="PS51262"/>
    </source>
</evidence>
<dbReference type="Proteomes" id="UP000828390">
    <property type="component" value="Unassembled WGS sequence"/>
</dbReference>
<dbReference type="CDD" id="cd19764">
    <property type="entry name" value="Bbox2_TRIM9-like"/>
    <property type="match status" value="1"/>
</dbReference>
<dbReference type="Gene3D" id="3.30.40.10">
    <property type="entry name" value="Zinc/RING finger domain, C3HC4 (zinc finger)"/>
    <property type="match status" value="1"/>
</dbReference>
<evidence type="ECO:0000256" key="1">
    <source>
        <dbReference type="ARBA" id="ARBA00022723"/>
    </source>
</evidence>
<evidence type="ECO:0000259" key="7">
    <source>
        <dbReference type="PROSITE" id="PS50853"/>
    </source>
</evidence>
<dbReference type="InterPro" id="IPR000315">
    <property type="entry name" value="Znf_B-box"/>
</dbReference>
<evidence type="ECO:0000256" key="4">
    <source>
        <dbReference type="ARBA" id="ARBA00023054"/>
    </source>
</evidence>
<reference evidence="9" key="2">
    <citation type="submission" date="2020-11" db="EMBL/GenBank/DDBJ databases">
        <authorList>
            <person name="McCartney M.A."/>
            <person name="Auch B."/>
            <person name="Kono T."/>
            <person name="Mallez S."/>
            <person name="Becker A."/>
            <person name="Gohl D.M."/>
            <person name="Silverstein K.A.T."/>
            <person name="Koren S."/>
            <person name="Bechman K.B."/>
            <person name="Herman A."/>
            <person name="Abrahante J.E."/>
            <person name="Garbe J."/>
        </authorList>
    </citation>
    <scope>NUCLEOTIDE SEQUENCE</scope>
    <source>
        <strain evidence="9">Duluth1</strain>
        <tissue evidence="9">Whole animal</tissue>
    </source>
</reference>
<dbReference type="CDD" id="cd00063">
    <property type="entry name" value="FN3"/>
    <property type="match status" value="1"/>
</dbReference>
<dbReference type="Gene3D" id="1.20.5.170">
    <property type="match status" value="1"/>
</dbReference>
<dbReference type="InterPro" id="IPR017903">
    <property type="entry name" value="COS_domain"/>
</dbReference>
<keyword evidence="2 5" id="KW-0863">Zinc-finger</keyword>
<dbReference type="CDD" id="cd19803">
    <property type="entry name" value="Bbox1_TRIM9-like_C-I"/>
    <property type="match status" value="1"/>
</dbReference>
<dbReference type="EMBL" id="JAIWYP010000003">
    <property type="protein sequence ID" value="KAH3844789.1"/>
    <property type="molecule type" value="Genomic_DNA"/>
</dbReference>
<dbReference type="PANTHER" id="PTHR24099:SF15">
    <property type="entry name" value="E3 UBIQUITIN-PROTEIN LIGASE TRIM9"/>
    <property type="match status" value="1"/>
</dbReference>
<feature type="domain" description="Fibronectin type-III" evidence="7">
    <location>
        <begin position="421"/>
        <end position="514"/>
    </location>
</feature>
<feature type="domain" description="B box-type" evidence="6">
    <location>
        <begin position="148"/>
        <end position="195"/>
    </location>
</feature>
<sequence>MEGELKCPVCSKYYVKPVLLSCSHNLCSGCAHSLQDLADKFLPQNDENNSDHGDYPDVDKLSIVSETDSGVVCNSRPSSYISTPSIHNLFLSSTHLANGCVYGIKCPVCKKVTYLGETGFQSLPRNRVLDIIVEKFSDSSDKIENVILKCELCDTDKPRDATVVCEQCEVHYCESCRERCHPSRGPLAKHNLIDPEKGRTLLRAKLKNKDQKCYEHTEEVLSLYCLTCKIPICIMCQQDGPHINHDSQAIGAMCKTHKTELSQTLQSLSEKAKTETEFIQKLKAMTERIPPNCVDFEALVVAQCDSLIDAIQQRKQELLDFVSAERDMKVKILKDQAHACTSHLQKTTSLLYFCIEVLKESDPASFLQISSSLLNRVSLVDQHFFKEIGLIPRVSPEFELTLDNSSVLHAIQTMNFFQMKAPGQPAILPEECSAENNSVTIAWQPYPGSVVDAYTLELDDGNGGDFRVVYIGPEMMCTVDGLHFNSIYNARVKCQNHAGESDYSDLVSLQTAEAGLYSQCMLENHLLSDTRRLLEHLR</sequence>
<evidence type="ECO:0000256" key="5">
    <source>
        <dbReference type="PROSITE-ProRule" id="PRU00024"/>
    </source>
</evidence>
<name>A0A9D4KSI7_DREPO</name>
<dbReference type="GO" id="GO:0007411">
    <property type="term" value="P:axon guidance"/>
    <property type="evidence" value="ECO:0007669"/>
    <property type="project" value="TreeGrafter"/>
</dbReference>
<dbReference type="Pfam" id="PF00041">
    <property type="entry name" value="fn3"/>
    <property type="match status" value="1"/>
</dbReference>
<dbReference type="SMART" id="SM00336">
    <property type="entry name" value="BBOX"/>
    <property type="match status" value="2"/>
</dbReference>
<keyword evidence="3" id="KW-0862">Zinc</keyword>
<protein>
    <submittedName>
        <fullName evidence="9">Uncharacterized protein</fullName>
    </submittedName>
</protein>
<keyword evidence="10" id="KW-1185">Reference proteome</keyword>
<comment type="caution">
    <text evidence="9">The sequence shown here is derived from an EMBL/GenBank/DDBJ whole genome shotgun (WGS) entry which is preliminary data.</text>
</comment>
<dbReference type="GO" id="GO:0043005">
    <property type="term" value="C:neuron projection"/>
    <property type="evidence" value="ECO:0007669"/>
    <property type="project" value="TreeGrafter"/>
</dbReference>
<dbReference type="InterPro" id="IPR050617">
    <property type="entry name" value="E3_ligase_FN3/SPRY"/>
</dbReference>
<dbReference type="PROSITE" id="PS51262">
    <property type="entry name" value="COS"/>
    <property type="match status" value="1"/>
</dbReference>
<dbReference type="InterPro" id="IPR013083">
    <property type="entry name" value="Znf_RING/FYVE/PHD"/>
</dbReference>
<dbReference type="Gene3D" id="2.60.40.10">
    <property type="entry name" value="Immunoglobulins"/>
    <property type="match status" value="1"/>
</dbReference>
<dbReference type="SMART" id="SM00502">
    <property type="entry name" value="BBC"/>
    <property type="match status" value="1"/>
</dbReference>
<evidence type="ECO:0000256" key="2">
    <source>
        <dbReference type="ARBA" id="ARBA00022771"/>
    </source>
</evidence>
<evidence type="ECO:0000313" key="9">
    <source>
        <dbReference type="EMBL" id="KAH3844789.1"/>
    </source>
</evidence>
<dbReference type="Pfam" id="PF00643">
    <property type="entry name" value="zf-B_box"/>
    <property type="match status" value="1"/>
</dbReference>
<keyword evidence="1" id="KW-0479">Metal-binding</keyword>
<dbReference type="SUPFAM" id="SSF57845">
    <property type="entry name" value="B-box zinc-binding domain"/>
    <property type="match status" value="1"/>
</dbReference>
<dbReference type="Gene3D" id="4.10.830.40">
    <property type="match status" value="1"/>
</dbReference>
<dbReference type="GO" id="GO:0008270">
    <property type="term" value="F:zinc ion binding"/>
    <property type="evidence" value="ECO:0007669"/>
    <property type="project" value="UniProtKB-KW"/>
</dbReference>
<dbReference type="SUPFAM" id="SSF49265">
    <property type="entry name" value="Fibronectin type III"/>
    <property type="match status" value="1"/>
</dbReference>